<name>A0A918K7D4_9ACTN</name>
<organism evidence="3 4">
    <name type="scientific">Streptomyces minutiscleroticus</name>
    <dbReference type="NCBI Taxonomy" id="68238"/>
    <lineage>
        <taxon>Bacteria</taxon>
        <taxon>Bacillati</taxon>
        <taxon>Actinomycetota</taxon>
        <taxon>Actinomycetes</taxon>
        <taxon>Kitasatosporales</taxon>
        <taxon>Streptomycetaceae</taxon>
        <taxon>Streptomyces</taxon>
    </lineage>
</organism>
<dbReference type="Gene3D" id="3.30.450.40">
    <property type="match status" value="1"/>
</dbReference>
<dbReference type="SMART" id="SM01012">
    <property type="entry name" value="ANTAR"/>
    <property type="match status" value="1"/>
</dbReference>
<dbReference type="InterPro" id="IPR005561">
    <property type="entry name" value="ANTAR"/>
</dbReference>
<feature type="region of interest" description="Disordered" evidence="1">
    <location>
        <begin position="1"/>
        <end position="41"/>
    </location>
</feature>
<evidence type="ECO:0000256" key="1">
    <source>
        <dbReference type="SAM" id="MobiDB-lite"/>
    </source>
</evidence>
<dbReference type="InterPro" id="IPR003018">
    <property type="entry name" value="GAF"/>
</dbReference>
<dbReference type="RefSeq" id="WP_190188299.1">
    <property type="nucleotide sequence ID" value="NZ_BMVU01000001.1"/>
</dbReference>
<keyword evidence="4" id="KW-1185">Reference proteome</keyword>
<feature type="compositionally biased region" description="Basic and acidic residues" evidence="1">
    <location>
        <begin position="23"/>
        <end position="39"/>
    </location>
</feature>
<dbReference type="GO" id="GO:0003723">
    <property type="term" value="F:RNA binding"/>
    <property type="evidence" value="ECO:0007669"/>
    <property type="project" value="InterPro"/>
</dbReference>
<dbReference type="Proteomes" id="UP000619244">
    <property type="component" value="Unassembled WGS sequence"/>
</dbReference>
<dbReference type="InterPro" id="IPR029016">
    <property type="entry name" value="GAF-like_dom_sf"/>
</dbReference>
<sequence>MPPEREVPEAAWRARRRAAQASERAEREQAAAERNERLAADTGQDFYRQAAAAHRRAAAAHRRTASCQLTTARLHEAHASSLRAWRTSRSGDRPRFMTGVARACGTTSAAVSLIGPDRARLAVAASNDRAHAAQELEYLLGEGPARDAANEVRVVAESGRALQEHWPAYGPALREMGITGVIAAPLHVPGGCIGALSVFGEGDGMAGTGLIAEVADALTRTVFLGPDADPGLYGDTDLEAVVHQAAGMVSVQLGCRIGDALELVKARAFAEGESLRTIAERIVRRELTLG</sequence>
<accession>A0A918K7D4</accession>
<dbReference type="EMBL" id="BMVU01000001">
    <property type="protein sequence ID" value="GGX53071.1"/>
    <property type="molecule type" value="Genomic_DNA"/>
</dbReference>
<evidence type="ECO:0000313" key="3">
    <source>
        <dbReference type="EMBL" id="GGX53071.1"/>
    </source>
</evidence>
<evidence type="ECO:0000313" key="4">
    <source>
        <dbReference type="Proteomes" id="UP000619244"/>
    </source>
</evidence>
<feature type="domain" description="ANTAR" evidence="2">
    <location>
        <begin position="210"/>
        <end position="283"/>
    </location>
</feature>
<evidence type="ECO:0000259" key="2">
    <source>
        <dbReference type="SMART" id="SM01012"/>
    </source>
</evidence>
<gene>
    <name evidence="3" type="ORF">GCM10010358_03620</name>
</gene>
<reference evidence="3" key="1">
    <citation type="journal article" date="2014" name="Int. J. Syst. Evol. Microbiol.">
        <title>Complete genome sequence of Corynebacterium casei LMG S-19264T (=DSM 44701T), isolated from a smear-ripened cheese.</title>
        <authorList>
            <consortium name="US DOE Joint Genome Institute (JGI-PGF)"/>
            <person name="Walter F."/>
            <person name="Albersmeier A."/>
            <person name="Kalinowski J."/>
            <person name="Ruckert C."/>
        </authorList>
    </citation>
    <scope>NUCLEOTIDE SEQUENCE</scope>
    <source>
        <strain evidence="3">JCM 4790</strain>
    </source>
</reference>
<proteinExistence type="predicted"/>
<dbReference type="AlphaFoldDB" id="A0A918K7D4"/>
<dbReference type="SUPFAM" id="SSF55781">
    <property type="entry name" value="GAF domain-like"/>
    <property type="match status" value="1"/>
</dbReference>
<reference evidence="3" key="2">
    <citation type="submission" date="2020-09" db="EMBL/GenBank/DDBJ databases">
        <authorList>
            <person name="Sun Q."/>
            <person name="Ohkuma M."/>
        </authorList>
    </citation>
    <scope>NUCLEOTIDE SEQUENCE</scope>
    <source>
        <strain evidence="3">JCM 4790</strain>
    </source>
</reference>
<protein>
    <recommendedName>
        <fullName evidence="2">ANTAR domain-containing protein</fullName>
    </recommendedName>
</protein>
<comment type="caution">
    <text evidence="3">The sequence shown here is derived from an EMBL/GenBank/DDBJ whole genome shotgun (WGS) entry which is preliminary data.</text>
</comment>
<dbReference type="Pfam" id="PF01590">
    <property type="entry name" value="GAF"/>
    <property type="match status" value="1"/>
</dbReference>